<dbReference type="EMBL" id="KI925459">
    <property type="protein sequence ID" value="ETW80753.1"/>
    <property type="molecule type" value="Genomic_DNA"/>
</dbReference>
<dbReference type="KEGG" id="hir:HETIRDRAFT_321174"/>
<feature type="region of interest" description="Disordered" evidence="1">
    <location>
        <begin position="69"/>
        <end position="89"/>
    </location>
</feature>
<accession>W4K4J4</accession>
<feature type="region of interest" description="Disordered" evidence="1">
    <location>
        <begin position="22"/>
        <end position="55"/>
    </location>
</feature>
<dbReference type="RefSeq" id="XP_009547463.1">
    <property type="nucleotide sequence ID" value="XM_009549168.1"/>
</dbReference>
<reference evidence="2 3" key="1">
    <citation type="journal article" date="2012" name="New Phytol.">
        <title>Insight into trade-off between wood decay and parasitism from the genome of a fungal forest pathogen.</title>
        <authorList>
            <person name="Olson A."/>
            <person name="Aerts A."/>
            <person name="Asiegbu F."/>
            <person name="Belbahri L."/>
            <person name="Bouzid O."/>
            <person name="Broberg A."/>
            <person name="Canback B."/>
            <person name="Coutinho P.M."/>
            <person name="Cullen D."/>
            <person name="Dalman K."/>
            <person name="Deflorio G."/>
            <person name="van Diepen L.T."/>
            <person name="Dunand C."/>
            <person name="Duplessis S."/>
            <person name="Durling M."/>
            <person name="Gonthier P."/>
            <person name="Grimwood J."/>
            <person name="Fossdal C.G."/>
            <person name="Hansson D."/>
            <person name="Henrissat B."/>
            <person name="Hietala A."/>
            <person name="Himmelstrand K."/>
            <person name="Hoffmeister D."/>
            <person name="Hogberg N."/>
            <person name="James T.Y."/>
            <person name="Karlsson M."/>
            <person name="Kohler A."/>
            <person name="Kues U."/>
            <person name="Lee Y.H."/>
            <person name="Lin Y.C."/>
            <person name="Lind M."/>
            <person name="Lindquist E."/>
            <person name="Lombard V."/>
            <person name="Lucas S."/>
            <person name="Lunden K."/>
            <person name="Morin E."/>
            <person name="Murat C."/>
            <person name="Park J."/>
            <person name="Raffaello T."/>
            <person name="Rouze P."/>
            <person name="Salamov A."/>
            <person name="Schmutz J."/>
            <person name="Solheim H."/>
            <person name="Stahlberg J."/>
            <person name="Velez H."/>
            <person name="de Vries R.P."/>
            <person name="Wiebenga A."/>
            <person name="Woodward S."/>
            <person name="Yakovlev I."/>
            <person name="Garbelotto M."/>
            <person name="Martin F."/>
            <person name="Grigoriev I.V."/>
            <person name="Stenlid J."/>
        </authorList>
    </citation>
    <scope>NUCLEOTIDE SEQUENCE [LARGE SCALE GENOMIC DNA]</scope>
    <source>
        <strain evidence="2 3">TC 32-1</strain>
    </source>
</reference>
<organism evidence="2 3">
    <name type="scientific">Heterobasidion irregulare (strain TC 32-1)</name>
    <dbReference type="NCBI Taxonomy" id="747525"/>
    <lineage>
        <taxon>Eukaryota</taxon>
        <taxon>Fungi</taxon>
        <taxon>Dikarya</taxon>
        <taxon>Basidiomycota</taxon>
        <taxon>Agaricomycotina</taxon>
        <taxon>Agaricomycetes</taxon>
        <taxon>Russulales</taxon>
        <taxon>Bondarzewiaceae</taxon>
        <taxon>Heterobasidion</taxon>
        <taxon>Heterobasidion annosum species complex</taxon>
    </lineage>
</organism>
<dbReference type="HOGENOM" id="CLU_1129177_0_0_1"/>
<name>W4K4J4_HETIT</name>
<evidence type="ECO:0000313" key="2">
    <source>
        <dbReference type="EMBL" id="ETW80753.1"/>
    </source>
</evidence>
<proteinExistence type="predicted"/>
<protein>
    <submittedName>
        <fullName evidence="2">Uncharacterized protein</fullName>
    </submittedName>
</protein>
<dbReference type="GeneID" id="20670727"/>
<gene>
    <name evidence="2" type="ORF">HETIRDRAFT_321174</name>
</gene>
<dbReference type="InParanoid" id="W4K4J4"/>
<feature type="compositionally biased region" description="Basic and acidic residues" evidence="1">
    <location>
        <begin position="22"/>
        <end position="31"/>
    </location>
</feature>
<keyword evidence="3" id="KW-1185">Reference proteome</keyword>
<dbReference type="AlphaFoldDB" id="W4K4J4"/>
<evidence type="ECO:0000313" key="3">
    <source>
        <dbReference type="Proteomes" id="UP000030671"/>
    </source>
</evidence>
<evidence type="ECO:0000256" key="1">
    <source>
        <dbReference type="SAM" id="MobiDB-lite"/>
    </source>
</evidence>
<sequence>MDDVHLEVMPPLETDYPAEASATHDRGESMHHGHHEHHGGYHNQGKRAASVHRASAHPEVPLSMPYNPHAGSWDITPERLQHHSPQQQQPRQLYIGPSLTRPKGASLARQWAADDGATMPPPSSWSVPAHGSAEIPPARPQPAAYYASQPETIPAGHYRRMVPPTKMEVEGAGAPYPPSAAAAAAMGGSGVVEGYGGVLHGEQTGSRGYSWEEVQAYWAYSHQDTGNPRRSEHDAVNQGYIRVRPP</sequence>
<dbReference type="Proteomes" id="UP000030671">
    <property type="component" value="Unassembled WGS sequence"/>
</dbReference>